<dbReference type="Gene3D" id="2.30.40.10">
    <property type="entry name" value="Urease, subunit C, domain 1"/>
    <property type="match status" value="1"/>
</dbReference>
<dbReference type="SUPFAM" id="SSF51556">
    <property type="entry name" value="Metallo-dependent hydrolases"/>
    <property type="match status" value="1"/>
</dbReference>
<dbReference type="AlphaFoldDB" id="A0A255YFZ3"/>
<dbReference type="RefSeq" id="WP_094473842.1">
    <property type="nucleotide sequence ID" value="NZ_NOXT01000111.1"/>
</dbReference>
<accession>A0A255YFZ3</accession>
<dbReference type="InterPro" id="IPR033932">
    <property type="entry name" value="YtcJ-like"/>
</dbReference>
<dbReference type="PANTHER" id="PTHR22642">
    <property type="entry name" value="IMIDAZOLONEPROPIONASE"/>
    <property type="match status" value="1"/>
</dbReference>
<dbReference type="Gene3D" id="3.10.310.70">
    <property type="match status" value="1"/>
</dbReference>
<evidence type="ECO:0000313" key="2">
    <source>
        <dbReference type="EMBL" id="OYQ28192.1"/>
    </source>
</evidence>
<dbReference type="PANTHER" id="PTHR22642:SF2">
    <property type="entry name" value="PROTEIN LONG AFTER FAR-RED 3"/>
    <property type="match status" value="1"/>
</dbReference>
<dbReference type="Pfam" id="PF07969">
    <property type="entry name" value="Amidohydro_3"/>
    <property type="match status" value="1"/>
</dbReference>
<dbReference type="InterPro" id="IPR032466">
    <property type="entry name" value="Metal_Hydrolase"/>
</dbReference>
<evidence type="ECO:0000259" key="1">
    <source>
        <dbReference type="Pfam" id="PF07969"/>
    </source>
</evidence>
<sequence>MAAIDGIAAAGHAVANQEEQGGIIMHSCARLLAVWLAGSITSPALAADLLIHGGPILTMAGERPHQVAAVVVEGGRIAFAGPLGQAQQLAGPTTPRLDLKGRTLIPGLVDAHSHFMMAVDLARRVNVSGAPVGDVASIAGLVAKLAAAEPGLALGPGEWLVGWGYDVSLLSDQRELTRRDLDARFPDRPVLIMHVSSHGAVLNSAGLAALGITADTPAPTGGLIHREADGRTPNGQIWESALALAGPALKPPGRAERLKSLAAVQALYAKNGYTLANDGFTHIADLDLLQTAAGQGRLMLDIVALPSFVDLKRWLGNPGYAFGTWHNRLKLQGIKIAQDGSPQGRTAYLSEPFLVPGPNGEAGWRAQPIQPFPAFLATARAATSAGLQLFIHANGDAAIDDVIKAVETLGLPADHRSIIIHSQVQRPDQLPRYAALDITPSYFTNHAYFWGDVHRRQLGEARAAHISPIRSALALGLHASNHSDFIVTPLDPMFILWTSMTRTTRSGFVLGPDQRLDAWNGLKALTINPAWAYREEGRRGSIEVGKLADFTLLSANPLVTPPAQIREIKVVGTMKEGRFLWEAGR</sequence>
<gene>
    <name evidence="2" type="ORF">CHU93_09495</name>
</gene>
<protein>
    <recommendedName>
        <fullName evidence="1">Amidohydrolase 3 domain-containing protein</fullName>
    </recommendedName>
</protein>
<dbReference type="InterPro" id="IPR013108">
    <property type="entry name" value="Amidohydro_3"/>
</dbReference>
<organism evidence="2 3">
    <name type="scientific">Sandarakinorhabdus cyanobacteriorum</name>
    <dbReference type="NCBI Taxonomy" id="1981098"/>
    <lineage>
        <taxon>Bacteria</taxon>
        <taxon>Pseudomonadati</taxon>
        <taxon>Pseudomonadota</taxon>
        <taxon>Alphaproteobacteria</taxon>
        <taxon>Sphingomonadales</taxon>
        <taxon>Sphingosinicellaceae</taxon>
        <taxon>Sandarakinorhabdus</taxon>
    </lineage>
</organism>
<dbReference type="GO" id="GO:0016810">
    <property type="term" value="F:hydrolase activity, acting on carbon-nitrogen (but not peptide) bonds"/>
    <property type="evidence" value="ECO:0007669"/>
    <property type="project" value="InterPro"/>
</dbReference>
<proteinExistence type="predicted"/>
<dbReference type="OrthoDB" id="9811399at2"/>
<dbReference type="SUPFAM" id="SSF51338">
    <property type="entry name" value="Composite domain of metallo-dependent hydrolases"/>
    <property type="match status" value="1"/>
</dbReference>
<evidence type="ECO:0000313" key="3">
    <source>
        <dbReference type="Proteomes" id="UP000216991"/>
    </source>
</evidence>
<dbReference type="Gene3D" id="3.20.20.140">
    <property type="entry name" value="Metal-dependent hydrolases"/>
    <property type="match status" value="1"/>
</dbReference>
<dbReference type="EMBL" id="NOXT01000111">
    <property type="protein sequence ID" value="OYQ28192.1"/>
    <property type="molecule type" value="Genomic_DNA"/>
</dbReference>
<comment type="caution">
    <text evidence="2">The sequence shown here is derived from an EMBL/GenBank/DDBJ whole genome shotgun (WGS) entry which is preliminary data.</text>
</comment>
<dbReference type="Proteomes" id="UP000216991">
    <property type="component" value="Unassembled WGS sequence"/>
</dbReference>
<reference evidence="2 3" key="1">
    <citation type="submission" date="2017-07" db="EMBL/GenBank/DDBJ databases">
        <title>Sandarakinorhabdus cyanobacteriorum sp. nov., a novel bacterium isolated from cyanobacterial aggregates in a eutrophic lake.</title>
        <authorList>
            <person name="Cai H."/>
        </authorList>
    </citation>
    <scope>NUCLEOTIDE SEQUENCE [LARGE SCALE GENOMIC DNA]</scope>
    <source>
        <strain evidence="2 3">TH057</strain>
    </source>
</reference>
<keyword evidence="3" id="KW-1185">Reference proteome</keyword>
<name>A0A255YFZ3_9SPHN</name>
<dbReference type="InterPro" id="IPR011059">
    <property type="entry name" value="Metal-dep_hydrolase_composite"/>
</dbReference>
<dbReference type="CDD" id="cd01300">
    <property type="entry name" value="YtcJ_like"/>
    <property type="match status" value="1"/>
</dbReference>
<feature type="domain" description="Amidohydrolase 3" evidence="1">
    <location>
        <begin position="98"/>
        <end position="579"/>
    </location>
</feature>